<dbReference type="Proteomes" id="UP000552644">
    <property type="component" value="Unassembled WGS sequence"/>
</dbReference>
<comment type="caution">
    <text evidence="9">The sequence shown here is derived from an EMBL/GenBank/DDBJ whole genome shotgun (WGS) entry which is preliminary data.</text>
</comment>
<dbReference type="SUPFAM" id="SSF161098">
    <property type="entry name" value="MetI-like"/>
    <property type="match status" value="1"/>
</dbReference>
<keyword evidence="5 7" id="KW-1133">Transmembrane helix</keyword>
<evidence type="ECO:0000256" key="3">
    <source>
        <dbReference type="ARBA" id="ARBA00022475"/>
    </source>
</evidence>
<dbReference type="EMBL" id="JACHJP010000002">
    <property type="protein sequence ID" value="MBB4915405.1"/>
    <property type="molecule type" value="Genomic_DNA"/>
</dbReference>
<dbReference type="Pfam" id="PF19300">
    <property type="entry name" value="BPD_transp_1_N"/>
    <property type="match status" value="1"/>
</dbReference>
<evidence type="ECO:0000256" key="2">
    <source>
        <dbReference type="ARBA" id="ARBA00022448"/>
    </source>
</evidence>
<reference evidence="9 10" key="1">
    <citation type="submission" date="2020-08" db="EMBL/GenBank/DDBJ databases">
        <title>Genomic Encyclopedia of Type Strains, Phase III (KMG-III): the genomes of soil and plant-associated and newly described type strains.</title>
        <authorList>
            <person name="Whitman W."/>
        </authorList>
    </citation>
    <scope>NUCLEOTIDE SEQUENCE [LARGE SCALE GENOMIC DNA]</scope>
    <source>
        <strain evidence="9 10">CECT 8840</strain>
    </source>
</reference>
<evidence type="ECO:0000256" key="4">
    <source>
        <dbReference type="ARBA" id="ARBA00022692"/>
    </source>
</evidence>
<comment type="similarity">
    <text evidence="7">Belongs to the binding-protein-dependent transport system permease family.</text>
</comment>
<dbReference type="PANTHER" id="PTHR43163">
    <property type="entry name" value="DIPEPTIDE TRANSPORT SYSTEM PERMEASE PROTEIN DPPB-RELATED"/>
    <property type="match status" value="1"/>
</dbReference>
<gene>
    <name evidence="9" type="ORF">FHS44_002490</name>
</gene>
<dbReference type="PROSITE" id="PS50928">
    <property type="entry name" value="ABC_TM1"/>
    <property type="match status" value="1"/>
</dbReference>
<keyword evidence="4 7" id="KW-0812">Transmembrane</keyword>
<evidence type="ECO:0000313" key="9">
    <source>
        <dbReference type="EMBL" id="MBB4915405.1"/>
    </source>
</evidence>
<dbReference type="InterPro" id="IPR045621">
    <property type="entry name" value="BPD_transp_1_N"/>
</dbReference>
<keyword evidence="3" id="KW-1003">Cell membrane</keyword>
<feature type="domain" description="ABC transmembrane type-1" evidence="8">
    <location>
        <begin position="101"/>
        <end position="300"/>
    </location>
</feature>
<evidence type="ECO:0000259" key="8">
    <source>
        <dbReference type="PROSITE" id="PS50928"/>
    </source>
</evidence>
<dbReference type="Gene3D" id="1.10.3720.10">
    <property type="entry name" value="MetI-like"/>
    <property type="match status" value="1"/>
</dbReference>
<comment type="subcellular location">
    <subcellularLocation>
        <location evidence="1 7">Cell membrane</location>
        <topology evidence="1 7">Multi-pass membrane protein</topology>
    </subcellularLocation>
</comment>
<evidence type="ECO:0000256" key="6">
    <source>
        <dbReference type="ARBA" id="ARBA00023136"/>
    </source>
</evidence>
<evidence type="ECO:0000256" key="1">
    <source>
        <dbReference type="ARBA" id="ARBA00004651"/>
    </source>
</evidence>
<dbReference type="RefSeq" id="WP_184714067.1">
    <property type="nucleotide sequence ID" value="NZ_JACHJP010000002.1"/>
</dbReference>
<proteinExistence type="inferred from homology"/>
<keyword evidence="10" id="KW-1185">Reference proteome</keyword>
<name>A0A7W7VMM7_9ACTN</name>
<organism evidence="9 10">
    <name type="scientific">Streptosporangium saharense</name>
    <dbReference type="NCBI Taxonomy" id="1706840"/>
    <lineage>
        <taxon>Bacteria</taxon>
        <taxon>Bacillati</taxon>
        <taxon>Actinomycetota</taxon>
        <taxon>Actinomycetes</taxon>
        <taxon>Streptosporangiales</taxon>
        <taxon>Streptosporangiaceae</taxon>
        <taxon>Streptosporangium</taxon>
    </lineage>
</organism>
<dbReference type="PANTHER" id="PTHR43163:SF6">
    <property type="entry name" value="DIPEPTIDE TRANSPORT SYSTEM PERMEASE PROTEIN DPPB-RELATED"/>
    <property type="match status" value="1"/>
</dbReference>
<dbReference type="AlphaFoldDB" id="A0A7W7VMM7"/>
<sequence>MPPLARWLARRLALTLFVLWGTATLAFAGMRLVPGDPAHVIAGGVQANATPEVLETIRAQYGLHDPLPVQYAIFIGRLVRADLGESYQLNQPVSTVVLEQLGATVSLAAGAAVLGFTLALVLALLTAGRPRAGALTRALEFCAISTPNFWIGILLLGAFSFSLNWFPVLGEDGPRALVLPWITLALPIAGVLAQITREGLERALGQPFTLTARSRGATENRIRLRHALRHAALPVLTLSGWALGELLAGVVVVETVFARQGLGQVVVSAVNGRDFPVVTGVVVLAALTFSVINTGLDLLYRVVDPRVRQAAL</sequence>
<dbReference type="Pfam" id="PF00528">
    <property type="entry name" value="BPD_transp_1"/>
    <property type="match status" value="1"/>
</dbReference>
<evidence type="ECO:0000313" key="10">
    <source>
        <dbReference type="Proteomes" id="UP000552644"/>
    </source>
</evidence>
<evidence type="ECO:0000256" key="7">
    <source>
        <dbReference type="RuleBase" id="RU363032"/>
    </source>
</evidence>
<keyword evidence="6 7" id="KW-0472">Membrane</keyword>
<feature type="transmembrane region" description="Helical" evidence="7">
    <location>
        <begin position="277"/>
        <end position="300"/>
    </location>
</feature>
<protein>
    <submittedName>
        <fullName evidence="9">Peptide/nickel transport system permease protein</fullName>
    </submittedName>
</protein>
<feature type="transmembrane region" description="Helical" evidence="7">
    <location>
        <begin position="178"/>
        <end position="196"/>
    </location>
</feature>
<keyword evidence="2 7" id="KW-0813">Transport</keyword>
<feature type="transmembrane region" description="Helical" evidence="7">
    <location>
        <begin position="148"/>
        <end position="166"/>
    </location>
</feature>
<dbReference type="InterPro" id="IPR000515">
    <property type="entry name" value="MetI-like"/>
</dbReference>
<feature type="transmembrane region" description="Helical" evidence="7">
    <location>
        <begin position="107"/>
        <end position="127"/>
    </location>
</feature>
<dbReference type="InterPro" id="IPR035906">
    <property type="entry name" value="MetI-like_sf"/>
</dbReference>
<feature type="transmembrane region" description="Helical" evidence="7">
    <location>
        <begin position="231"/>
        <end position="257"/>
    </location>
</feature>
<accession>A0A7W7VMM7</accession>
<dbReference type="CDD" id="cd06261">
    <property type="entry name" value="TM_PBP2"/>
    <property type="match status" value="1"/>
</dbReference>
<dbReference type="GO" id="GO:0071916">
    <property type="term" value="F:dipeptide transmembrane transporter activity"/>
    <property type="evidence" value="ECO:0007669"/>
    <property type="project" value="TreeGrafter"/>
</dbReference>
<evidence type="ECO:0000256" key="5">
    <source>
        <dbReference type="ARBA" id="ARBA00022989"/>
    </source>
</evidence>
<dbReference type="GO" id="GO:0005886">
    <property type="term" value="C:plasma membrane"/>
    <property type="evidence" value="ECO:0007669"/>
    <property type="project" value="UniProtKB-SubCell"/>
</dbReference>